<keyword evidence="10" id="KW-1185">Reference proteome</keyword>
<dbReference type="AlphaFoldDB" id="A0ABD1RHP3"/>
<dbReference type="EMBL" id="JBFOLJ010000012">
    <property type="protein sequence ID" value="KAL2487954.1"/>
    <property type="molecule type" value="Genomic_DNA"/>
</dbReference>
<evidence type="ECO:0000256" key="1">
    <source>
        <dbReference type="ARBA" id="ARBA00004123"/>
    </source>
</evidence>
<dbReference type="InterPro" id="IPR001471">
    <property type="entry name" value="AP2/ERF_dom"/>
</dbReference>
<dbReference type="GO" id="GO:0003677">
    <property type="term" value="F:DNA binding"/>
    <property type="evidence" value="ECO:0007669"/>
    <property type="project" value="UniProtKB-KW"/>
</dbReference>
<evidence type="ECO:0000313" key="9">
    <source>
        <dbReference type="EMBL" id="KAL2487954.1"/>
    </source>
</evidence>
<comment type="caution">
    <text evidence="9">The sequence shown here is derived from an EMBL/GenBank/DDBJ whole genome shotgun (WGS) entry which is preliminary data.</text>
</comment>
<evidence type="ECO:0000256" key="4">
    <source>
        <dbReference type="ARBA" id="ARBA00023125"/>
    </source>
</evidence>
<feature type="domain" description="AP2/ERF" evidence="8">
    <location>
        <begin position="48"/>
        <end position="104"/>
    </location>
</feature>
<reference evidence="10" key="1">
    <citation type="submission" date="2024-07" db="EMBL/GenBank/DDBJ databases">
        <title>Two chromosome-level genome assemblies of Korean endemic species Abeliophyllum distichum and Forsythia ovata (Oleaceae).</title>
        <authorList>
            <person name="Jang H."/>
        </authorList>
    </citation>
    <scope>NUCLEOTIDE SEQUENCE [LARGE SCALE GENOMIC DNA]</scope>
</reference>
<keyword evidence="6" id="KW-0539">Nucleus</keyword>
<dbReference type="GO" id="GO:0005634">
    <property type="term" value="C:nucleus"/>
    <property type="evidence" value="ECO:0007669"/>
    <property type="project" value="UniProtKB-SubCell"/>
</dbReference>
<dbReference type="SUPFAM" id="SSF54171">
    <property type="entry name" value="DNA-binding domain"/>
    <property type="match status" value="1"/>
</dbReference>
<accession>A0ABD1RHP3</accession>
<name>A0ABD1RHP3_9LAMI</name>
<organism evidence="9 10">
    <name type="scientific">Forsythia ovata</name>
    <dbReference type="NCBI Taxonomy" id="205694"/>
    <lineage>
        <taxon>Eukaryota</taxon>
        <taxon>Viridiplantae</taxon>
        <taxon>Streptophyta</taxon>
        <taxon>Embryophyta</taxon>
        <taxon>Tracheophyta</taxon>
        <taxon>Spermatophyta</taxon>
        <taxon>Magnoliopsida</taxon>
        <taxon>eudicotyledons</taxon>
        <taxon>Gunneridae</taxon>
        <taxon>Pentapetalae</taxon>
        <taxon>asterids</taxon>
        <taxon>lamiids</taxon>
        <taxon>Lamiales</taxon>
        <taxon>Oleaceae</taxon>
        <taxon>Forsythieae</taxon>
        <taxon>Forsythia</taxon>
    </lineage>
</organism>
<evidence type="ECO:0000259" key="8">
    <source>
        <dbReference type="PROSITE" id="PS51032"/>
    </source>
</evidence>
<dbReference type="InterPro" id="IPR036955">
    <property type="entry name" value="AP2/ERF_dom_sf"/>
</dbReference>
<dbReference type="Proteomes" id="UP001604277">
    <property type="component" value="Unassembled WGS sequence"/>
</dbReference>
<protein>
    <submittedName>
        <fullName evidence="9">Ethylene-responsive transcription factor ESR2</fullName>
    </submittedName>
</protein>
<evidence type="ECO:0000256" key="3">
    <source>
        <dbReference type="ARBA" id="ARBA00023015"/>
    </source>
</evidence>
<proteinExistence type="predicted"/>
<dbReference type="PANTHER" id="PTHR31677">
    <property type="entry name" value="AP2 DOMAIN CLASS TRANSCRIPTION FACTOR"/>
    <property type="match status" value="1"/>
</dbReference>
<sequence>MEEALRRLNGSHPQMHELDPLLPTSAIPKRCNNATTNRRLLKDGGTMRNRGVCCRPWGHYAAEIRDPQSMERRWLGTFDTVEEECAYDCTARATRGLKARTNFVYPTSQTPCLLSFGGLIATTSWNFVTGILG</sequence>
<evidence type="ECO:0000256" key="2">
    <source>
        <dbReference type="ARBA" id="ARBA00022745"/>
    </source>
</evidence>
<comment type="subcellular location">
    <subcellularLocation>
        <location evidence="1">Nucleus</location>
    </subcellularLocation>
</comment>
<evidence type="ECO:0000313" key="10">
    <source>
        <dbReference type="Proteomes" id="UP001604277"/>
    </source>
</evidence>
<keyword evidence="5" id="KW-0804">Transcription</keyword>
<keyword evidence="2" id="KW-0936">Ethylene signaling pathway</keyword>
<evidence type="ECO:0000256" key="6">
    <source>
        <dbReference type="ARBA" id="ARBA00023242"/>
    </source>
</evidence>
<evidence type="ECO:0000256" key="7">
    <source>
        <dbReference type="SAM" id="MobiDB-lite"/>
    </source>
</evidence>
<keyword evidence="4" id="KW-0238">DNA-binding</keyword>
<gene>
    <name evidence="9" type="ORF">Fot_41246</name>
</gene>
<dbReference type="CDD" id="cd00018">
    <property type="entry name" value="AP2"/>
    <property type="match status" value="1"/>
</dbReference>
<feature type="region of interest" description="Disordered" evidence="7">
    <location>
        <begin position="1"/>
        <end position="20"/>
    </location>
</feature>
<dbReference type="PANTHER" id="PTHR31677:SF146">
    <property type="entry name" value="ETHYLENE-RESPONSIVE TRANSCRIPTION FACTOR ESR2"/>
    <property type="match status" value="1"/>
</dbReference>
<dbReference type="GO" id="GO:0009873">
    <property type="term" value="P:ethylene-activated signaling pathway"/>
    <property type="evidence" value="ECO:0007669"/>
    <property type="project" value="UniProtKB-KW"/>
</dbReference>
<dbReference type="InterPro" id="IPR016177">
    <property type="entry name" value="DNA-bd_dom_sf"/>
</dbReference>
<dbReference type="Gene3D" id="3.30.730.10">
    <property type="entry name" value="AP2/ERF domain"/>
    <property type="match status" value="1"/>
</dbReference>
<dbReference type="PROSITE" id="PS51032">
    <property type="entry name" value="AP2_ERF"/>
    <property type="match status" value="1"/>
</dbReference>
<evidence type="ECO:0000256" key="5">
    <source>
        <dbReference type="ARBA" id="ARBA00023163"/>
    </source>
</evidence>
<keyword evidence="3" id="KW-0805">Transcription regulation</keyword>
<dbReference type="SMART" id="SM00380">
    <property type="entry name" value="AP2"/>
    <property type="match status" value="1"/>
</dbReference>